<proteinExistence type="predicted"/>
<feature type="domain" description="Reverse transcriptase zinc-binding" evidence="1">
    <location>
        <begin position="135"/>
        <end position="217"/>
    </location>
</feature>
<evidence type="ECO:0000259" key="1">
    <source>
        <dbReference type="Pfam" id="PF13966"/>
    </source>
</evidence>
<keyword evidence="3" id="KW-1185">Reference proteome</keyword>
<evidence type="ECO:0000313" key="2">
    <source>
        <dbReference type="EMBL" id="GMN62236.1"/>
    </source>
</evidence>
<dbReference type="EMBL" id="BTGU01000125">
    <property type="protein sequence ID" value="GMN62236.1"/>
    <property type="molecule type" value="Genomic_DNA"/>
</dbReference>
<gene>
    <name evidence="2" type="ORF">TIFTF001_031315</name>
</gene>
<accession>A0AA88DWP4</accession>
<reference evidence="2" key="1">
    <citation type="submission" date="2023-07" db="EMBL/GenBank/DDBJ databases">
        <title>draft genome sequence of fig (Ficus carica).</title>
        <authorList>
            <person name="Takahashi T."/>
            <person name="Nishimura K."/>
        </authorList>
    </citation>
    <scope>NUCLEOTIDE SEQUENCE</scope>
</reference>
<dbReference type="AlphaFoldDB" id="A0AA88DWP4"/>
<dbReference type="InterPro" id="IPR026960">
    <property type="entry name" value="RVT-Znf"/>
</dbReference>
<dbReference type="Pfam" id="PF13966">
    <property type="entry name" value="zf-RVT"/>
    <property type="match status" value="1"/>
</dbReference>
<evidence type="ECO:0000313" key="3">
    <source>
        <dbReference type="Proteomes" id="UP001187192"/>
    </source>
</evidence>
<sequence length="252" mass="29307">MTDDSLACDFIRKRYVPNVRQPKVGPAMSSIWATIKNHYVMLQEEFIWIAGEQSKLNFWKDNWIGYPIVSQIQIPNNIPLESQVDDFIVDNKCVLPNTFWQSFLCIAADIEEVTIAERSTDVVRRRHCSEGIPKTSNFYDHIRPRRATVNWGKKFWKSSIQPRRSMTAWKAIHGCLATKNFSHKKGFYLPSCCRFCFAVEEDKDHLFVVSDFARTIWAKLESTFHAHLDKTGIQQLILSALNCKINKQVYNL</sequence>
<protein>
    <recommendedName>
        <fullName evidence="1">Reverse transcriptase zinc-binding domain-containing protein</fullName>
    </recommendedName>
</protein>
<name>A0AA88DWP4_FICCA</name>
<dbReference type="Proteomes" id="UP001187192">
    <property type="component" value="Unassembled WGS sequence"/>
</dbReference>
<comment type="caution">
    <text evidence="2">The sequence shown here is derived from an EMBL/GenBank/DDBJ whole genome shotgun (WGS) entry which is preliminary data.</text>
</comment>
<organism evidence="2 3">
    <name type="scientific">Ficus carica</name>
    <name type="common">Common fig</name>
    <dbReference type="NCBI Taxonomy" id="3494"/>
    <lineage>
        <taxon>Eukaryota</taxon>
        <taxon>Viridiplantae</taxon>
        <taxon>Streptophyta</taxon>
        <taxon>Embryophyta</taxon>
        <taxon>Tracheophyta</taxon>
        <taxon>Spermatophyta</taxon>
        <taxon>Magnoliopsida</taxon>
        <taxon>eudicotyledons</taxon>
        <taxon>Gunneridae</taxon>
        <taxon>Pentapetalae</taxon>
        <taxon>rosids</taxon>
        <taxon>fabids</taxon>
        <taxon>Rosales</taxon>
        <taxon>Moraceae</taxon>
        <taxon>Ficeae</taxon>
        <taxon>Ficus</taxon>
    </lineage>
</organism>